<protein>
    <submittedName>
        <fullName evidence="2">Uncharacterized protein</fullName>
    </submittedName>
</protein>
<keyword evidence="3" id="KW-1185">Reference proteome</keyword>
<keyword evidence="1" id="KW-0472">Membrane</keyword>
<evidence type="ECO:0000313" key="3">
    <source>
        <dbReference type="Proteomes" id="UP000053593"/>
    </source>
</evidence>
<dbReference type="Proteomes" id="UP000053593">
    <property type="component" value="Unassembled WGS sequence"/>
</dbReference>
<evidence type="ECO:0000256" key="1">
    <source>
        <dbReference type="SAM" id="Phobius"/>
    </source>
</evidence>
<dbReference type="AlphaFoldDB" id="A0A0D0CPQ9"/>
<gene>
    <name evidence="2" type="ORF">GYMLUDRAFT_43463</name>
</gene>
<keyword evidence="1" id="KW-1133">Transmembrane helix</keyword>
<sequence length="157" mass="17132">MDNVEIELIASRGILVLDWLSVLFSLFVNLVATSLIAFRAWNHHRILAEAVILKESRVQNILLLLIESGAIYCAIQALYIAFLLLKAYANLGIWCANMSDYIGDVLVVASAWYPIAVVILVNIGNSSVTQVATGISGIVVHNLTTNINEDSGDFKAD</sequence>
<dbReference type="EMBL" id="KN834773">
    <property type="protein sequence ID" value="KIK60877.1"/>
    <property type="molecule type" value="Genomic_DNA"/>
</dbReference>
<evidence type="ECO:0000313" key="2">
    <source>
        <dbReference type="EMBL" id="KIK60877.1"/>
    </source>
</evidence>
<reference evidence="2 3" key="1">
    <citation type="submission" date="2014-04" db="EMBL/GenBank/DDBJ databases">
        <title>Evolutionary Origins and Diversification of the Mycorrhizal Mutualists.</title>
        <authorList>
            <consortium name="DOE Joint Genome Institute"/>
            <consortium name="Mycorrhizal Genomics Consortium"/>
            <person name="Kohler A."/>
            <person name="Kuo A."/>
            <person name="Nagy L.G."/>
            <person name="Floudas D."/>
            <person name="Copeland A."/>
            <person name="Barry K.W."/>
            <person name="Cichocki N."/>
            <person name="Veneault-Fourrey C."/>
            <person name="LaButti K."/>
            <person name="Lindquist E.A."/>
            <person name="Lipzen A."/>
            <person name="Lundell T."/>
            <person name="Morin E."/>
            <person name="Murat C."/>
            <person name="Riley R."/>
            <person name="Ohm R."/>
            <person name="Sun H."/>
            <person name="Tunlid A."/>
            <person name="Henrissat B."/>
            <person name="Grigoriev I.V."/>
            <person name="Hibbett D.S."/>
            <person name="Martin F."/>
        </authorList>
    </citation>
    <scope>NUCLEOTIDE SEQUENCE [LARGE SCALE GENOMIC DNA]</scope>
    <source>
        <strain evidence="2 3">FD-317 M1</strain>
    </source>
</reference>
<organism evidence="2 3">
    <name type="scientific">Collybiopsis luxurians FD-317 M1</name>
    <dbReference type="NCBI Taxonomy" id="944289"/>
    <lineage>
        <taxon>Eukaryota</taxon>
        <taxon>Fungi</taxon>
        <taxon>Dikarya</taxon>
        <taxon>Basidiomycota</taxon>
        <taxon>Agaricomycotina</taxon>
        <taxon>Agaricomycetes</taxon>
        <taxon>Agaricomycetidae</taxon>
        <taxon>Agaricales</taxon>
        <taxon>Marasmiineae</taxon>
        <taxon>Omphalotaceae</taxon>
        <taxon>Collybiopsis</taxon>
        <taxon>Collybiopsis luxurians</taxon>
    </lineage>
</organism>
<name>A0A0D0CPQ9_9AGAR</name>
<feature type="transmembrane region" description="Helical" evidence="1">
    <location>
        <begin position="61"/>
        <end position="85"/>
    </location>
</feature>
<feature type="transmembrane region" description="Helical" evidence="1">
    <location>
        <begin position="105"/>
        <end position="123"/>
    </location>
</feature>
<dbReference type="OrthoDB" id="2884172at2759"/>
<keyword evidence="1" id="KW-0812">Transmembrane</keyword>
<proteinExistence type="predicted"/>
<accession>A0A0D0CPQ9</accession>
<dbReference type="HOGENOM" id="CLU_136327_0_0_1"/>
<feature type="transmembrane region" description="Helical" evidence="1">
    <location>
        <begin position="20"/>
        <end position="41"/>
    </location>
</feature>